<reference evidence="2" key="1">
    <citation type="submission" date="2017-02" db="EMBL/GenBank/DDBJ databases">
        <authorList>
            <person name="Varghese N."/>
            <person name="Submissions S."/>
        </authorList>
    </citation>
    <scope>NUCLEOTIDE SEQUENCE [LARGE SCALE GENOMIC DNA]</scope>
    <source>
        <strain evidence="2">DSM 22720</strain>
    </source>
</reference>
<dbReference type="AlphaFoldDB" id="A0A1T4UR29"/>
<evidence type="ECO:0000313" key="2">
    <source>
        <dbReference type="Proteomes" id="UP000190162"/>
    </source>
</evidence>
<dbReference type="EMBL" id="FUXU01000025">
    <property type="protein sequence ID" value="SKA55159.1"/>
    <property type="molecule type" value="Genomic_DNA"/>
</dbReference>
<proteinExistence type="predicted"/>
<evidence type="ECO:0000313" key="1">
    <source>
        <dbReference type="EMBL" id="SKA55159.1"/>
    </source>
</evidence>
<organism evidence="1 2">
    <name type="scientific">Enterovibrio nigricans DSM 22720</name>
    <dbReference type="NCBI Taxonomy" id="1121868"/>
    <lineage>
        <taxon>Bacteria</taxon>
        <taxon>Pseudomonadati</taxon>
        <taxon>Pseudomonadota</taxon>
        <taxon>Gammaproteobacteria</taxon>
        <taxon>Vibrionales</taxon>
        <taxon>Vibrionaceae</taxon>
        <taxon>Enterovibrio</taxon>
    </lineage>
</organism>
<dbReference type="RefSeq" id="WP_170915167.1">
    <property type="nucleotide sequence ID" value="NZ_FUXU01000025.1"/>
</dbReference>
<accession>A0A1T4UR29</accession>
<gene>
    <name evidence="1" type="ORF">SAMN02745132_02286</name>
</gene>
<name>A0A1T4UR29_9GAMM</name>
<protein>
    <submittedName>
        <fullName evidence="1">Uncharacterized protein</fullName>
    </submittedName>
</protein>
<keyword evidence="2" id="KW-1185">Reference proteome</keyword>
<sequence length="49" mass="6019">MTDVLREMRIFRLNIMHRQFKKLVSNEGKERFARKANRLKKEIRDAESQ</sequence>
<dbReference type="Proteomes" id="UP000190162">
    <property type="component" value="Unassembled WGS sequence"/>
</dbReference>